<name>A0A540X2F4_9BACT</name>
<dbReference type="OrthoDB" id="1736849at2"/>
<protein>
    <submittedName>
        <fullName evidence="1">Uncharacterized protein</fullName>
    </submittedName>
</protein>
<sequence length="412" mass="45423">MSYDDVQFIGYHHQLGYNAKNPGAPGRIWNGTHKLFPGPPHRVVAGKGTQAYKGHANDRTDLTNRCSYVKNAILAAANSPHTDMDATTLKVFVMPEFFFRGVRGGYPLELIADVLKDFRKWSFNARPDRFRNWLFVLGTIIGYMDVMDPVVPNRKTGVEVFNIALIQQGGFLSPDGKHERLVYKEYVSGIDYINETTTTFDAAWARIGHVDTRGMSLLGSVNKYRATVPTLGSHDALSQAPTRSQNRDEWSTNSLQGGCIFRLGDAHEDINEVCIGVEVCLDHLQRRMKNSPEGIDTIEPMIQVIPSAGMDIKDPAVRVVNTGYVFNVDGLRTQASAPPAIELKQWNGAATVALETPGTFNIIPVPNPVRVGGALVATDYFASAGEVKIYDTRVMPPRVPVGNFLANLFGEL</sequence>
<reference evidence="1 2" key="1">
    <citation type="submission" date="2019-06" db="EMBL/GenBank/DDBJ databases">
        <authorList>
            <person name="Livingstone P."/>
            <person name="Whitworth D."/>
        </authorList>
    </citation>
    <scope>NUCLEOTIDE SEQUENCE [LARGE SCALE GENOMIC DNA]</scope>
    <source>
        <strain evidence="1 2">AM401</strain>
    </source>
</reference>
<dbReference type="Proteomes" id="UP000315369">
    <property type="component" value="Unassembled WGS sequence"/>
</dbReference>
<organism evidence="1 2">
    <name type="scientific">Myxococcus llanfairpwllgwyngyllgogerychwyrndrobwllllantysiliogogogochensis</name>
    <dbReference type="NCBI Taxonomy" id="2590453"/>
    <lineage>
        <taxon>Bacteria</taxon>
        <taxon>Pseudomonadati</taxon>
        <taxon>Myxococcota</taxon>
        <taxon>Myxococcia</taxon>
        <taxon>Myxococcales</taxon>
        <taxon>Cystobacterineae</taxon>
        <taxon>Myxococcaceae</taxon>
        <taxon>Myxococcus</taxon>
    </lineage>
</organism>
<keyword evidence="2" id="KW-1185">Reference proteome</keyword>
<dbReference type="RefSeq" id="WP_141642929.1">
    <property type="nucleotide sequence ID" value="NZ_VIFM01000044.1"/>
</dbReference>
<evidence type="ECO:0000313" key="2">
    <source>
        <dbReference type="Proteomes" id="UP000315369"/>
    </source>
</evidence>
<accession>A0A540X2F4</accession>
<proteinExistence type="predicted"/>
<evidence type="ECO:0000313" key="1">
    <source>
        <dbReference type="EMBL" id="TQF15406.1"/>
    </source>
</evidence>
<comment type="caution">
    <text evidence="1">The sequence shown here is derived from an EMBL/GenBank/DDBJ whole genome shotgun (WGS) entry which is preliminary data.</text>
</comment>
<dbReference type="EMBL" id="VIFM01000044">
    <property type="protein sequence ID" value="TQF15406.1"/>
    <property type="molecule type" value="Genomic_DNA"/>
</dbReference>
<gene>
    <name evidence="1" type="ORF">FJV41_13800</name>
</gene>
<dbReference type="AlphaFoldDB" id="A0A540X2F4"/>